<reference evidence="2 3" key="1">
    <citation type="submission" date="2021-04" db="EMBL/GenBank/DDBJ databases">
        <authorList>
            <person name="De Guttry C."/>
            <person name="Zahm M."/>
            <person name="Klopp C."/>
            <person name="Cabau C."/>
            <person name="Louis A."/>
            <person name="Berthelot C."/>
            <person name="Parey E."/>
            <person name="Roest Crollius H."/>
            <person name="Montfort J."/>
            <person name="Robinson-Rechavi M."/>
            <person name="Bucao C."/>
            <person name="Bouchez O."/>
            <person name="Gislard M."/>
            <person name="Lluch J."/>
            <person name="Milhes M."/>
            <person name="Lampietro C."/>
            <person name="Lopez Roques C."/>
            <person name="Donnadieu C."/>
            <person name="Braasch I."/>
            <person name="Desvignes T."/>
            <person name="Postlethwait J."/>
            <person name="Bobe J."/>
            <person name="Wedekind C."/>
            <person name="Guiguen Y."/>
        </authorList>
    </citation>
    <scope>NUCLEOTIDE SEQUENCE [LARGE SCALE GENOMIC DNA]</scope>
    <source>
        <strain evidence="2">Cs_M1</strain>
        <tissue evidence="2">Blood</tissue>
    </source>
</reference>
<name>A0AAN8M785_9TELE</name>
<dbReference type="EMBL" id="JAGTTL010000003">
    <property type="protein sequence ID" value="KAK6324389.1"/>
    <property type="molecule type" value="Genomic_DNA"/>
</dbReference>
<feature type="region of interest" description="Disordered" evidence="1">
    <location>
        <begin position="1"/>
        <end position="68"/>
    </location>
</feature>
<organism evidence="2 3">
    <name type="scientific">Coregonus suidteri</name>
    <dbReference type="NCBI Taxonomy" id="861788"/>
    <lineage>
        <taxon>Eukaryota</taxon>
        <taxon>Metazoa</taxon>
        <taxon>Chordata</taxon>
        <taxon>Craniata</taxon>
        <taxon>Vertebrata</taxon>
        <taxon>Euteleostomi</taxon>
        <taxon>Actinopterygii</taxon>
        <taxon>Neopterygii</taxon>
        <taxon>Teleostei</taxon>
        <taxon>Protacanthopterygii</taxon>
        <taxon>Salmoniformes</taxon>
        <taxon>Salmonidae</taxon>
        <taxon>Coregoninae</taxon>
        <taxon>Coregonus</taxon>
    </lineage>
</organism>
<dbReference type="Proteomes" id="UP001356427">
    <property type="component" value="Unassembled WGS sequence"/>
</dbReference>
<proteinExistence type="predicted"/>
<feature type="compositionally biased region" description="Polar residues" evidence="1">
    <location>
        <begin position="38"/>
        <end position="60"/>
    </location>
</feature>
<sequence length="68" mass="7335">NTPHPLLSGPDQHSGGPQRDQVTNTPHPLLSGPDQHSGGPQETRSLTHPTHSLVDRTNTVEVPRRPGH</sequence>
<evidence type="ECO:0000256" key="1">
    <source>
        <dbReference type="SAM" id="MobiDB-lite"/>
    </source>
</evidence>
<evidence type="ECO:0000313" key="2">
    <source>
        <dbReference type="EMBL" id="KAK6324389.1"/>
    </source>
</evidence>
<comment type="caution">
    <text evidence="2">The sequence shown here is derived from an EMBL/GenBank/DDBJ whole genome shotgun (WGS) entry which is preliminary data.</text>
</comment>
<accession>A0AAN8M785</accession>
<evidence type="ECO:0000313" key="3">
    <source>
        <dbReference type="Proteomes" id="UP001356427"/>
    </source>
</evidence>
<protein>
    <submittedName>
        <fullName evidence="2">Uncharacterized protein</fullName>
    </submittedName>
</protein>
<keyword evidence="3" id="KW-1185">Reference proteome</keyword>
<gene>
    <name evidence="2" type="ORF">J4Q44_G00037310</name>
</gene>
<feature type="non-terminal residue" evidence="2">
    <location>
        <position position="1"/>
    </location>
</feature>
<dbReference type="AlphaFoldDB" id="A0AAN8M785"/>